<dbReference type="AlphaFoldDB" id="A0A2G9WQQ8"/>
<reference evidence="3 4" key="1">
    <citation type="submission" date="2017-08" db="EMBL/GenBank/DDBJ databases">
        <title>Pleomorphomonas carboxidotrophicus sp. nov., a new mesophilic hydrogenogenic carboxidotroph.</title>
        <authorList>
            <person name="Esquivel-Elizondo S."/>
            <person name="Krajmalnik-Brown R."/>
            <person name="Maldonado J."/>
        </authorList>
    </citation>
    <scope>NUCLEOTIDE SEQUENCE [LARGE SCALE GENOMIC DNA]</scope>
    <source>
        <strain evidence="3 4">SVCO-16</strain>
    </source>
</reference>
<dbReference type="SUPFAM" id="SSF51735">
    <property type="entry name" value="NAD(P)-binding Rossmann-fold domains"/>
    <property type="match status" value="1"/>
</dbReference>
<feature type="domain" description="NmrA-like" evidence="2">
    <location>
        <begin position="55"/>
        <end position="117"/>
    </location>
</feature>
<feature type="compositionally biased region" description="Basic residues" evidence="1">
    <location>
        <begin position="120"/>
        <end position="131"/>
    </location>
</feature>
<keyword evidence="4" id="KW-1185">Reference proteome</keyword>
<evidence type="ECO:0000313" key="3">
    <source>
        <dbReference type="EMBL" id="PIO97059.1"/>
    </source>
</evidence>
<sequence>MGQCRGLQGRPGEGRCVGYPAGKRALMGRAPCGRAQGGGRTALTLVIGEDGRGPILVTGATGAQGATTIDALLMKNVLVRAPVLDRQSKRQGSARRGVGLVQGDFDDEDSLARAMEGRRRPGLPRRNRSPRTRCSTWWRRRSKRR</sequence>
<dbReference type="InterPro" id="IPR036291">
    <property type="entry name" value="NAD(P)-bd_dom_sf"/>
</dbReference>
<dbReference type="Gene3D" id="3.40.50.720">
    <property type="entry name" value="NAD(P)-binding Rossmann-like Domain"/>
    <property type="match status" value="1"/>
</dbReference>
<evidence type="ECO:0000313" key="4">
    <source>
        <dbReference type="Proteomes" id="UP000231070"/>
    </source>
</evidence>
<feature type="region of interest" description="Disordered" evidence="1">
    <location>
        <begin position="109"/>
        <end position="145"/>
    </location>
</feature>
<dbReference type="InterPro" id="IPR008030">
    <property type="entry name" value="NmrA-like"/>
</dbReference>
<evidence type="ECO:0000256" key="1">
    <source>
        <dbReference type="SAM" id="MobiDB-lite"/>
    </source>
</evidence>
<comment type="caution">
    <text evidence="3">The sequence shown here is derived from an EMBL/GenBank/DDBJ whole genome shotgun (WGS) entry which is preliminary data.</text>
</comment>
<proteinExistence type="predicted"/>
<gene>
    <name evidence="3" type="ORF">CJ014_22430</name>
</gene>
<accession>A0A2G9WQQ8</accession>
<protein>
    <recommendedName>
        <fullName evidence="2">NmrA-like domain-containing protein</fullName>
    </recommendedName>
</protein>
<dbReference type="EMBL" id="NQVN01000022">
    <property type="protein sequence ID" value="PIO97059.1"/>
    <property type="molecule type" value="Genomic_DNA"/>
</dbReference>
<dbReference type="Proteomes" id="UP000231070">
    <property type="component" value="Unassembled WGS sequence"/>
</dbReference>
<name>A0A2G9WQQ8_9HYPH</name>
<organism evidence="3 4">
    <name type="scientific">Pleomorphomonas carboxyditropha</name>
    <dbReference type="NCBI Taxonomy" id="2023338"/>
    <lineage>
        <taxon>Bacteria</taxon>
        <taxon>Pseudomonadati</taxon>
        <taxon>Pseudomonadota</taxon>
        <taxon>Alphaproteobacteria</taxon>
        <taxon>Hyphomicrobiales</taxon>
        <taxon>Pleomorphomonadaceae</taxon>
        <taxon>Pleomorphomonas</taxon>
    </lineage>
</organism>
<dbReference type="Pfam" id="PF05368">
    <property type="entry name" value="NmrA"/>
    <property type="match status" value="1"/>
</dbReference>
<evidence type="ECO:0000259" key="2">
    <source>
        <dbReference type="Pfam" id="PF05368"/>
    </source>
</evidence>